<evidence type="ECO:0000313" key="3">
    <source>
        <dbReference type="EMBL" id="JAC72725.1"/>
    </source>
</evidence>
<dbReference type="AlphaFoldDB" id="A0A061RPX8"/>
<dbReference type="EMBL" id="GBEZ01013240">
    <property type="protein sequence ID" value="JAC72725.1"/>
    <property type="molecule type" value="Transcribed_RNA"/>
</dbReference>
<feature type="compositionally biased region" description="Low complexity" evidence="2">
    <location>
        <begin position="58"/>
        <end position="73"/>
    </location>
</feature>
<evidence type="ECO:0000256" key="2">
    <source>
        <dbReference type="SAM" id="MobiDB-lite"/>
    </source>
</evidence>
<reference evidence="3" key="1">
    <citation type="submission" date="2014-05" db="EMBL/GenBank/DDBJ databases">
        <title>The transcriptome of the halophilic microalga Tetraselmis sp. GSL018 isolated from the Great Salt Lake, Utah.</title>
        <authorList>
            <person name="Jinkerson R.E."/>
            <person name="D'Adamo S."/>
            <person name="Posewitz M.C."/>
        </authorList>
    </citation>
    <scope>NUCLEOTIDE SEQUENCE</scope>
    <source>
        <strain evidence="3">GSL018</strain>
    </source>
</reference>
<evidence type="ECO:0000256" key="1">
    <source>
        <dbReference type="SAM" id="Coils"/>
    </source>
</evidence>
<name>A0A061RPX8_9CHLO</name>
<keyword evidence="1" id="KW-0175">Coiled coil</keyword>
<sequence>MRQEERQHEANEIARLESEIDRFRGMDLIAEQLREQIEQLHAEAEQYRHRIEELEAALASAAEPPRAAPSAAPDLPGDISFSSPWGSPGGRELPQPEPSGSPRQGPEHRPGPAIAPVRTPSAAMQSELLDEGQSPSSWLWSSKNLLATSLNATPRSVSRRQSTASSTLMGIDSEDGILF</sequence>
<feature type="coiled-coil region" evidence="1">
    <location>
        <begin position="6"/>
        <end position="57"/>
    </location>
</feature>
<accession>A0A061RPX8</accession>
<feature type="compositionally biased region" description="Polar residues" evidence="2">
    <location>
        <begin position="152"/>
        <end position="168"/>
    </location>
</feature>
<feature type="region of interest" description="Disordered" evidence="2">
    <location>
        <begin position="152"/>
        <end position="179"/>
    </location>
</feature>
<feature type="region of interest" description="Disordered" evidence="2">
    <location>
        <begin position="58"/>
        <end position="136"/>
    </location>
</feature>
<proteinExistence type="predicted"/>
<organism evidence="3">
    <name type="scientific">Tetraselmis sp. GSL018</name>
    <dbReference type="NCBI Taxonomy" id="582737"/>
    <lineage>
        <taxon>Eukaryota</taxon>
        <taxon>Viridiplantae</taxon>
        <taxon>Chlorophyta</taxon>
        <taxon>core chlorophytes</taxon>
        <taxon>Chlorodendrophyceae</taxon>
        <taxon>Chlorodendrales</taxon>
        <taxon>Chlorodendraceae</taxon>
        <taxon>Tetraselmis</taxon>
    </lineage>
</organism>
<protein>
    <submittedName>
        <fullName evidence="3">Uncharacterized protein</fullName>
    </submittedName>
</protein>
<gene>
    <name evidence="3" type="ORF">TSPGSL018_30617</name>
</gene>